<reference evidence="1" key="1">
    <citation type="submission" date="2020-05" db="UniProtKB">
        <authorList>
            <consortium name="EnsemblMetazoa"/>
        </authorList>
    </citation>
    <scope>IDENTIFICATION</scope>
    <source>
        <strain evidence="1">SANGQUA</strain>
    </source>
</reference>
<dbReference type="AlphaFoldDB" id="A0A182XTW1"/>
<dbReference type="Proteomes" id="UP000076407">
    <property type="component" value="Unassembled WGS sequence"/>
</dbReference>
<keyword evidence="2" id="KW-1185">Reference proteome</keyword>
<sequence>MRHAYAASVTETAETFSLHWCCCRW</sequence>
<accession>A0A182XTW1</accession>
<organism evidence="1 2">
    <name type="scientific">Anopheles quadriannulatus</name>
    <name type="common">Mosquito</name>
    <dbReference type="NCBI Taxonomy" id="34691"/>
    <lineage>
        <taxon>Eukaryota</taxon>
        <taxon>Metazoa</taxon>
        <taxon>Ecdysozoa</taxon>
        <taxon>Arthropoda</taxon>
        <taxon>Hexapoda</taxon>
        <taxon>Insecta</taxon>
        <taxon>Pterygota</taxon>
        <taxon>Neoptera</taxon>
        <taxon>Endopterygota</taxon>
        <taxon>Diptera</taxon>
        <taxon>Nematocera</taxon>
        <taxon>Culicoidea</taxon>
        <taxon>Culicidae</taxon>
        <taxon>Anophelinae</taxon>
        <taxon>Anopheles</taxon>
    </lineage>
</organism>
<evidence type="ECO:0000313" key="1">
    <source>
        <dbReference type="EnsemblMetazoa" id="AQUA015242-PA"/>
    </source>
</evidence>
<evidence type="ECO:0000313" key="2">
    <source>
        <dbReference type="Proteomes" id="UP000076407"/>
    </source>
</evidence>
<dbReference type="VEuPathDB" id="VectorBase:AQUA015242"/>
<dbReference type="EnsemblMetazoa" id="AQUA015242-RA">
    <property type="protein sequence ID" value="AQUA015242-PA"/>
    <property type="gene ID" value="AQUA015242"/>
</dbReference>
<protein>
    <submittedName>
        <fullName evidence="1">Uncharacterized protein</fullName>
    </submittedName>
</protein>
<proteinExistence type="predicted"/>
<name>A0A182XTW1_ANOQN</name>